<name>A0ABD0K354_9CAEN</name>
<evidence type="ECO:0000313" key="2">
    <source>
        <dbReference type="Proteomes" id="UP001519460"/>
    </source>
</evidence>
<proteinExistence type="predicted"/>
<comment type="caution">
    <text evidence="1">The sequence shown here is derived from an EMBL/GenBank/DDBJ whole genome shotgun (WGS) entry which is preliminary data.</text>
</comment>
<organism evidence="1 2">
    <name type="scientific">Batillaria attramentaria</name>
    <dbReference type="NCBI Taxonomy" id="370345"/>
    <lineage>
        <taxon>Eukaryota</taxon>
        <taxon>Metazoa</taxon>
        <taxon>Spiralia</taxon>
        <taxon>Lophotrochozoa</taxon>
        <taxon>Mollusca</taxon>
        <taxon>Gastropoda</taxon>
        <taxon>Caenogastropoda</taxon>
        <taxon>Sorbeoconcha</taxon>
        <taxon>Cerithioidea</taxon>
        <taxon>Batillariidae</taxon>
        <taxon>Batillaria</taxon>
    </lineage>
</organism>
<dbReference type="Proteomes" id="UP001519460">
    <property type="component" value="Unassembled WGS sequence"/>
</dbReference>
<reference evidence="1 2" key="1">
    <citation type="journal article" date="2023" name="Sci. Data">
        <title>Genome assembly of the Korean intertidal mud-creeper Batillaria attramentaria.</title>
        <authorList>
            <person name="Patra A.K."/>
            <person name="Ho P.T."/>
            <person name="Jun S."/>
            <person name="Lee S.J."/>
            <person name="Kim Y."/>
            <person name="Won Y.J."/>
        </authorList>
    </citation>
    <scope>NUCLEOTIDE SEQUENCE [LARGE SCALE GENOMIC DNA]</scope>
    <source>
        <strain evidence="1">Wonlab-2016</strain>
    </source>
</reference>
<protein>
    <submittedName>
        <fullName evidence="1">Uncharacterized protein</fullName>
    </submittedName>
</protein>
<accession>A0ABD0K354</accession>
<sequence length="68" mass="7842">MHTCVSLHPHKPSSPISHLLPIAIQRSVSGRMCRPYPLFPYVVAMLNPSHQCVAPHFQHFRKNTQEER</sequence>
<gene>
    <name evidence="1" type="ORF">BaRGS_00026863</name>
</gene>
<evidence type="ECO:0000313" key="1">
    <source>
        <dbReference type="EMBL" id="KAK7481837.1"/>
    </source>
</evidence>
<dbReference type="EMBL" id="JACVVK020000255">
    <property type="protein sequence ID" value="KAK7481837.1"/>
    <property type="molecule type" value="Genomic_DNA"/>
</dbReference>
<keyword evidence="2" id="KW-1185">Reference proteome</keyword>
<dbReference type="AlphaFoldDB" id="A0ABD0K354"/>